<sequence length="88" mass="9592">MLQIKNIRISSKGLSFNYIISRFECFQNSRLPSMPKRTIHSLTKPFSSHRMAASHTLSCVRGPGTSRGVDPAAGSCQGSLDTLTPCAH</sequence>
<reference evidence="2 3" key="1">
    <citation type="submission" date="2021-06" db="EMBL/GenBank/DDBJ databases">
        <title>Caerostris extrusa draft genome.</title>
        <authorList>
            <person name="Kono N."/>
            <person name="Arakawa K."/>
        </authorList>
    </citation>
    <scope>NUCLEOTIDE SEQUENCE [LARGE SCALE GENOMIC DNA]</scope>
</reference>
<feature type="region of interest" description="Disordered" evidence="1">
    <location>
        <begin position="66"/>
        <end position="88"/>
    </location>
</feature>
<comment type="caution">
    <text evidence="2">The sequence shown here is derived from an EMBL/GenBank/DDBJ whole genome shotgun (WGS) entry which is preliminary data.</text>
</comment>
<dbReference type="AlphaFoldDB" id="A0AAV4SZN4"/>
<protein>
    <submittedName>
        <fullName evidence="2">Uncharacterized protein</fullName>
    </submittedName>
</protein>
<evidence type="ECO:0000313" key="3">
    <source>
        <dbReference type="Proteomes" id="UP001054945"/>
    </source>
</evidence>
<dbReference type="Proteomes" id="UP001054945">
    <property type="component" value="Unassembled WGS sequence"/>
</dbReference>
<evidence type="ECO:0000256" key="1">
    <source>
        <dbReference type="SAM" id="MobiDB-lite"/>
    </source>
</evidence>
<evidence type="ECO:0000313" key="2">
    <source>
        <dbReference type="EMBL" id="GIY38827.1"/>
    </source>
</evidence>
<dbReference type="EMBL" id="BPLR01010361">
    <property type="protein sequence ID" value="GIY38827.1"/>
    <property type="molecule type" value="Genomic_DNA"/>
</dbReference>
<gene>
    <name evidence="2" type="ORF">CEXT_720211</name>
</gene>
<proteinExistence type="predicted"/>
<accession>A0AAV4SZN4</accession>
<organism evidence="2 3">
    <name type="scientific">Caerostris extrusa</name>
    <name type="common">Bark spider</name>
    <name type="synonym">Caerostris bankana</name>
    <dbReference type="NCBI Taxonomy" id="172846"/>
    <lineage>
        <taxon>Eukaryota</taxon>
        <taxon>Metazoa</taxon>
        <taxon>Ecdysozoa</taxon>
        <taxon>Arthropoda</taxon>
        <taxon>Chelicerata</taxon>
        <taxon>Arachnida</taxon>
        <taxon>Araneae</taxon>
        <taxon>Araneomorphae</taxon>
        <taxon>Entelegynae</taxon>
        <taxon>Araneoidea</taxon>
        <taxon>Araneidae</taxon>
        <taxon>Caerostris</taxon>
    </lineage>
</organism>
<name>A0AAV4SZN4_CAEEX</name>
<keyword evidence="3" id="KW-1185">Reference proteome</keyword>